<organism evidence="1">
    <name type="scientific">Pseudomonas tritici</name>
    <dbReference type="NCBI Taxonomy" id="2745518"/>
    <lineage>
        <taxon>Bacteria</taxon>
        <taxon>Pseudomonadati</taxon>
        <taxon>Pseudomonadota</taxon>
        <taxon>Gammaproteobacteria</taxon>
        <taxon>Pseudomonadales</taxon>
        <taxon>Pseudomonadaceae</taxon>
        <taxon>Pseudomonas</taxon>
    </lineage>
</organism>
<dbReference type="NCBIfam" id="NF008959">
    <property type="entry name" value="PRK12302.1"/>
    <property type="match status" value="1"/>
</dbReference>
<accession>A0A8H9YT66</accession>
<gene>
    <name evidence="1" type="primary">bssR</name>
    <name evidence="1" type="ORF">HU722_19100</name>
</gene>
<proteinExistence type="predicted"/>
<dbReference type="AlphaFoldDB" id="A0A8H9YT66"/>
<evidence type="ECO:0000313" key="1">
    <source>
        <dbReference type="EMBL" id="MBC3293635.1"/>
    </source>
</evidence>
<dbReference type="InterPro" id="IPR020359">
    <property type="entry name" value="Biofilm_regulator_BssR"/>
</dbReference>
<dbReference type="Pfam" id="PF10799">
    <property type="entry name" value="YliH"/>
    <property type="match status" value="1"/>
</dbReference>
<comment type="caution">
    <text evidence="1">The sequence shown here is derived from an EMBL/GenBank/DDBJ whole genome shotgun (WGS) entry which is preliminary data.</text>
</comment>
<dbReference type="EMBL" id="JABWQF010000011">
    <property type="protein sequence ID" value="MBC3293635.1"/>
    <property type="molecule type" value="Genomic_DNA"/>
</dbReference>
<reference evidence="1" key="1">
    <citation type="journal article" date="2020" name="Microorganisms">
        <title>Reliable Identification of Environmental Pseudomonas Isolates Using the rpoD Gene.</title>
        <authorList>
            <consortium name="The Broad Institute Genome Sequencing Platform"/>
            <person name="Girard L."/>
            <person name="Lood C."/>
            <person name="Rokni-Zadeh H."/>
            <person name="van Noort V."/>
            <person name="Lavigne R."/>
            <person name="De Mot R."/>
        </authorList>
    </citation>
    <scope>NUCLEOTIDE SEQUENCE [LARGE SCALE GENOMIC DNA]</scope>
    <source>
        <strain evidence="1">SWRI145</strain>
    </source>
</reference>
<protein>
    <submittedName>
        <fullName evidence="1">Biofilm formation regulator BssR</fullName>
    </submittedName>
</protein>
<name>A0A8H9YT66_9PSED</name>
<sequence>MSVDRLKRDLLNKLINARIDLAAYLQLRVAKGYMSVSESDHLRENCFELCTYMRQHAPILKDHYDADEQRVLRRAADALSKAAVCLMTGHHDCPTFVAVSADKLENCLTTLTLCIMCLKEHTPLQQH</sequence>